<protein>
    <submittedName>
        <fullName evidence="1">Uncharacterized protein</fullName>
    </submittedName>
</protein>
<reference evidence="1 2" key="1">
    <citation type="journal article" date="2007" name="Science">
        <title>Sea anemone genome reveals ancestral eumetazoan gene repertoire and genomic organization.</title>
        <authorList>
            <person name="Putnam N.H."/>
            <person name="Srivastava M."/>
            <person name="Hellsten U."/>
            <person name="Dirks B."/>
            <person name="Chapman J."/>
            <person name="Salamov A."/>
            <person name="Terry A."/>
            <person name="Shapiro H."/>
            <person name="Lindquist E."/>
            <person name="Kapitonov V.V."/>
            <person name="Jurka J."/>
            <person name="Genikhovich G."/>
            <person name="Grigoriev I.V."/>
            <person name="Lucas S.M."/>
            <person name="Steele R.E."/>
            <person name="Finnerty J.R."/>
            <person name="Technau U."/>
            <person name="Martindale M.Q."/>
            <person name="Rokhsar D.S."/>
        </authorList>
    </citation>
    <scope>NUCLEOTIDE SEQUENCE [LARGE SCALE GENOMIC DNA]</scope>
    <source>
        <strain evidence="2">CH2 X CH6</strain>
    </source>
</reference>
<dbReference type="Proteomes" id="UP000001593">
    <property type="component" value="Unassembled WGS sequence"/>
</dbReference>
<dbReference type="EMBL" id="DS470881">
    <property type="protein sequence ID" value="EDO29123.1"/>
    <property type="molecule type" value="Genomic_DNA"/>
</dbReference>
<dbReference type="InParanoid" id="A7T4I7"/>
<keyword evidence="2" id="KW-1185">Reference proteome</keyword>
<evidence type="ECO:0000313" key="2">
    <source>
        <dbReference type="Proteomes" id="UP000001593"/>
    </source>
</evidence>
<name>A7T4I7_NEMVE</name>
<accession>A7T4I7</accession>
<sequence length="196" mass="21244">MEVSKTIEVKGGKNYREKVGEVEVTTPTLEDIAQMVVGAKVKEKDEEGLPVYETEEANWIFGAMVAAIKAGARNKLQPGSVELKGDTPIPTDWAGIVATGERGGAAALAIHKECKQAWATYVAKLGKSENTAATLVLYFNNKQALMAQPAENRQKMAKYVEEFAMGLSEEDQDRFTKPITSVLETCNEGIAAGNDF</sequence>
<evidence type="ECO:0000313" key="1">
    <source>
        <dbReference type="EMBL" id="EDO29123.1"/>
    </source>
</evidence>
<organism evidence="1 2">
    <name type="scientific">Nematostella vectensis</name>
    <name type="common">Starlet sea anemone</name>
    <dbReference type="NCBI Taxonomy" id="45351"/>
    <lineage>
        <taxon>Eukaryota</taxon>
        <taxon>Metazoa</taxon>
        <taxon>Cnidaria</taxon>
        <taxon>Anthozoa</taxon>
        <taxon>Hexacorallia</taxon>
        <taxon>Actiniaria</taxon>
        <taxon>Edwardsiidae</taxon>
        <taxon>Nematostella</taxon>
    </lineage>
</organism>
<proteinExistence type="predicted"/>
<gene>
    <name evidence="1" type="ORF">NEMVEDRAFT_v1g222226</name>
</gene>
<dbReference type="HOGENOM" id="CLU_1391723_0_0_1"/>
<dbReference type="AlphaFoldDB" id="A7T4I7"/>